<evidence type="ECO:0000313" key="1">
    <source>
        <dbReference type="EMBL" id="APW44987.1"/>
    </source>
</evidence>
<accession>A0A1P8KFZ9</accession>
<dbReference type="RefSeq" id="WP_029706577.1">
    <property type="nucleotide sequence ID" value="NZ_CP019239.1"/>
</dbReference>
<proteinExistence type="predicted"/>
<evidence type="ECO:0000313" key="2">
    <source>
        <dbReference type="Proteomes" id="UP000186110"/>
    </source>
</evidence>
<gene>
    <name evidence="1" type="ORF">RS694_18715</name>
</gene>
<dbReference type="STRING" id="1484693.RS694_18715"/>
<dbReference type="KEGG" id="rsb:RS694_18715"/>
<sequence>MHTSDFQVRKDQLATTRFQTHTAAPLGEGQIRVAIDRFALTSNNITYAAFGDAMNYWRFFPVTGEDGAEDPAWGRIPVWGFGTVRESTHAGVAVGERLYGYFPMSTAVVLTPGKVTPLSFMDNAPHRAELHAVYNQYTRTGTDPFYSADTEDLQALLRPLYITSWLIDDFLADNAWFGAASRPGQRAVLLLSSASSKTAYGTAFRMAQREGVEVVGLTSPGNVAFCEGLGCYDRVLTYAQLEQVAADAPCIYVDFAGNAAFRKAVHTHCQNLAFSSSIGGTHVAALGGGRDLPGPKPTLFFAPAQIKKRSAEWTPQGLNERLVQSWHGFVRTVADPHRPWLTVQHHQGADAVQAAYARVLEGTGDAQLGHILSL</sequence>
<keyword evidence="2" id="KW-1185">Reference proteome</keyword>
<dbReference type="EMBL" id="CP019239">
    <property type="protein sequence ID" value="APW44987.1"/>
    <property type="molecule type" value="Genomic_DNA"/>
</dbReference>
<dbReference type="Proteomes" id="UP000186110">
    <property type="component" value="Chromosome"/>
</dbReference>
<protein>
    <recommendedName>
        <fullName evidence="3">DUF2855 domain-containing protein</fullName>
    </recommendedName>
</protein>
<dbReference type="Pfam" id="PF11017">
    <property type="entry name" value="DUF2855"/>
    <property type="match status" value="1"/>
</dbReference>
<dbReference type="AlphaFoldDB" id="A0A1P8KFZ9"/>
<reference evidence="1 2" key="1">
    <citation type="submission" date="2017-01" db="EMBL/GenBank/DDBJ databases">
        <authorList>
            <person name="Mah S.A."/>
            <person name="Swanson W.J."/>
            <person name="Moy G.W."/>
            <person name="Vacquier V.D."/>
        </authorList>
    </citation>
    <scope>NUCLEOTIDE SEQUENCE [LARGE SCALE GENOMIC DNA]</scope>
    <source>
        <strain evidence="1 2">DSM 22694</strain>
    </source>
</reference>
<dbReference type="InterPro" id="IPR021276">
    <property type="entry name" value="DUF2855"/>
</dbReference>
<dbReference type="eggNOG" id="COG0604">
    <property type="taxonomic scope" value="Bacteria"/>
</dbReference>
<organism evidence="1 2">
    <name type="scientific">Rhodoferax saidenbachensis</name>
    <dbReference type="NCBI Taxonomy" id="1484693"/>
    <lineage>
        <taxon>Bacteria</taxon>
        <taxon>Pseudomonadati</taxon>
        <taxon>Pseudomonadota</taxon>
        <taxon>Betaproteobacteria</taxon>
        <taxon>Burkholderiales</taxon>
        <taxon>Comamonadaceae</taxon>
        <taxon>Rhodoferax</taxon>
    </lineage>
</organism>
<evidence type="ECO:0008006" key="3">
    <source>
        <dbReference type="Google" id="ProtNLM"/>
    </source>
</evidence>
<name>A0A1P8KFZ9_9BURK</name>